<organism evidence="1 2">
    <name type="scientific">Streptomyces halobius</name>
    <dbReference type="NCBI Taxonomy" id="2879846"/>
    <lineage>
        <taxon>Bacteria</taxon>
        <taxon>Bacillati</taxon>
        <taxon>Actinomycetota</taxon>
        <taxon>Actinomycetes</taxon>
        <taxon>Kitasatosporales</taxon>
        <taxon>Streptomycetaceae</taxon>
        <taxon>Streptomyces</taxon>
    </lineage>
</organism>
<name>A0ABY4M8D4_9ACTN</name>
<dbReference type="RefSeq" id="WP_248863529.1">
    <property type="nucleotide sequence ID" value="NZ_CP086322.1"/>
</dbReference>
<dbReference type="EMBL" id="CP086322">
    <property type="protein sequence ID" value="UQA92665.1"/>
    <property type="molecule type" value="Genomic_DNA"/>
</dbReference>
<protein>
    <submittedName>
        <fullName evidence="1">Uncharacterized protein</fullName>
    </submittedName>
</protein>
<keyword evidence="2" id="KW-1185">Reference proteome</keyword>
<sequence>MTASDSYRARADALIASSNPKARTMNATDRPWEPFCDAIENAPPELVICVFYRVIQALREAYRDHADGWSPEELEDADQLDRRLCEHLVAHGWADIETIMIR</sequence>
<evidence type="ECO:0000313" key="1">
    <source>
        <dbReference type="EMBL" id="UQA92665.1"/>
    </source>
</evidence>
<accession>A0ABY4M8D4</accession>
<proteinExistence type="predicted"/>
<gene>
    <name evidence="1" type="ORF">K9S39_13250</name>
</gene>
<reference evidence="1" key="1">
    <citation type="submission" date="2021-10" db="EMBL/GenBank/DDBJ databases">
        <title>Streptomyces nigrumlapis sp.nov.,an antimicrobial producing actinobacterium isolated from Black Gobi rocks.</title>
        <authorList>
            <person name="Wen Y."/>
            <person name="Zhang W."/>
            <person name="Liu X.G."/>
        </authorList>
    </citation>
    <scope>NUCLEOTIDE SEQUENCE</scope>
    <source>
        <strain evidence="1">ST13-2-2</strain>
    </source>
</reference>
<evidence type="ECO:0000313" key="2">
    <source>
        <dbReference type="Proteomes" id="UP000830115"/>
    </source>
</evidence>
<dbReference type="Proteomes" id="UP000830115">
    <property type="component" value="Chromosome"/>
</dbReference>